<dbReference type="GO" id="GO:0009279">
    <property type="term" value="C:cell outer membrane"/>
    <property type="evidence" value="ECO:0007669"/>
    <property type="project" value="UniProtKB-SubCell"/>
</dbReference>
<dbReference type="RefSeq" id="WP_143243119.1">
    <property type="nucleotide sequence ID" value="NZ_CAESAP020000257.1"/>
</dbReference>
<dbReference type="InterPro" id="IPR004565">
    <property type="entry name" value="OM_lipoprot_LolB"/>
</dbReference>
<dbReference type="EMBL" id="CDSC02000289">
    <property type="protein sequence ID" value="SEH88206.1"/>
    <property type="molecule type" value="Genomic_DNA"/>
</dbReference>
<evidence type="ECO:0000313" key="14">
    <source>
        <dbReference type="EMBL" id="SEH88206.1"/>
    </source>
</evidence>
<feature type="signal peptide" evidence="13">
    <location>
        <begin position="1"/>
        <end position="17"/>
    </location>
</feature>
<dbReference type="Pfam" id="PF03550">
    <property type="entry name" value="LolB"/>
    <property type="match status" value="1"/>
</dbReference>
<evidence type="ECO:0000256" key="1">
    <source>
        <dbReference type="ARBA" id="ARBA00004459"/>
    </source>
</evidence>
<evidence type="ECO:0000256" key="12">
    <source>
        <dbReference type="ARBA" id="ARBA00023288"/>
    </source>
</evidence>
<dbReference type="InterPro" id="IPR029046">
    <property type="entry name" value="LolA/LolB/LppX"/>
</dbReference>
<comment type="subunit">
    <text evidence="3">Monomer.</text>
</comment>
<keyword evidence="9" id="KW-0564">Palmitate</keyword>
<dbReference type="Gene3D" id="2.50.20.10">
    <property type="entry name" value="Lipoprotein localisation LolA/LolB/LppX"/>
    <property type="match status" value="1"/>
</dbReference>
<dbReference type="PROSITE" id="PS51257">
    <property type="entry name" value="PROKAR_LIPOPROTEIN"/>
    <property type="match status" value="1"/>
</dbReference>
<evidence type="ECO:0000256" key="3">
    <source>
        <dbReference type="ARBA" id="ARBA00011245"/>
    </source>
</evidence>
<gene>
    <name evidence="14" type="ORF">BAZSYMA_ACONTIG62894_0</name>
</gene>
<dbReference type="GO" id="GO:0015031">
    <property type="term" value="P:protein transport"/>
    <property type="evidence" value="ECO:0007669"/>
    <property type="project" value="UniProtKB-KW"/>
</dbReference>
<accession>A0A1H6LRW7</accession>
<evidence type="ECO:0000256" key="11">
    <source>
        <dbReference type="ARBA" id="ARBA00023237"/>
    </source>
</evidence>
<comment type="subcellular location">
    <subcellularLocation>
        <location evidence="1">Cell outer membrane</location>
        <topology evidence="1">Lipid-anchor</topology>
    </subcellularLocation>
</comment>
<evidence type="ECO:0000256" key="8">
    <source>
        <dbReference type="ARBA" id="ARBA00023136"/>
    </source>
</evidence>
<keyword evidence="11" id="KW-0998">Cell outer membrane</keyword>
<reference evidence="15" key="1">
    <citation type="submission" date="2016-06" db="EMBL/GenBank/DDBJ databases">
        <authorList>
            <person name="Petersen J."/>
            <person name="Sayavedra L."/>
        </authorList>
    </citation>
    <scope>NUCLEOTIDE SEQUENCE [LARGE SCALE GENOMIC DNA]</scope>
    <source>
        <strain evidence="15">BazSymA</strain>
    </source>
</reference>
<keyword evidence="5" id="KW-0813">Transport</keyword>
<keyword evidence="6 13" id="KW-0732">Signal</keyword>
<dbReference type="SUPFAM" id="SSF89392">
    <property type="entry name" value="Prokaryotic lipoproteins and lipoprotein localization factors"/>
    <property type="match status" value="1"/>
</dbReference>
<dbReference type="Proteomes" id="UP000198988">
    <property type="component" value="Unassembled WGS sequence"/>
</dbReference>
<organism evidence="14 15">
    <name type="scientific">Bathymodiolus azoricus thioautotrophic gill symbiont</name>
    <dbReference type="NCBI Taxonomy" id="235205"/>
    <lineage>
        <taxon>Bacteria</taxon>
        <taxon>Pseudomonadati</taxon>
        <taxon>Pseudomonadota</taxon>
        <taxon>Gammaproteobacteria</taxon>
        <taxon>sulfur-oxidizing symbionts</taxon>
    </lineage>
</organism>
<feature type="chain" id="PRO_5011513698" description="Outer-membrane lipoprotein LolB" evidence="13">
    <location>
        <begin position="18"/>
        <end position="170"/>
    </location>
</feature>
<evidence type="ECO:0000256" key="7">
    <source>
        <dbReference type="ARBA" id="ARBA00022927"/>
    </source>
</evidence>
<evidence type="ECO:0000256" key="5">
    <source>
        <dbReference type="ARBA" id="ARBA00022448"/>
    </source>
</evidence>
<keyword evidence="10" id="KW-0143">Chaperone</keyword>
<name>A0A1H6LRW7_9GAMM</name>
<keyword evidence="8" id="KW-0472">Membrane</keyword>
<protein>
    <recommendedName>
        <fullName evidence="4">Outer-membrane lipoprotein LolB</fullName>
    </recommendedName>
</protein>
<keyword evidence="12 14" id="KW-0449">Lipoprotein</keyword>
<evidence type="ECO:0000256" key="6">
    <source>
        <dbReference type="ARBA" id="ARBA00022729"/>
    </source>
</evidence>
<evidence type="ECO:0000256" key="9">
    <source>
        <dbReference type="ARBA" id="ARBA00023139"/>
    </source>
</evidence>
<keyword evidence="7" id="KW-0653">Protein transport</keyword>
<evidence type="ECO:0000313" key="15">
    <source>
        <dbReference type="Proteomes" id="UP000198988"/>
    </source>
</evidence>
<evidence type="ECO:0000256" key="2">
    <source>
        <dbReference type="ARBA" id="ARBA00009696"/>
    </source>
</evidence>
<evidence type="ECO:0000256" key="4">
    <source>
        <dbReference type="ARBA" id="ARBA00016202"/>
    </source>
</evidence>
<dbReference type="OrthoDB" id="9797618at2"/>
<proteinExistence type="inferred from homology"/>
<comment type="similarity">
    <text evidence="2">Belongs to the LolB family.</text>
</comment>
<evidence type="ECO:0000256" key="13">
    <source>
        <dbReference type="SAM" id="SignalP"/>
    </source>
</evidence>
<sequence length="170" mass="19402">MKILVFLLLFGFLSACSTIPKHPGPLIYSSSIPSVWTIEGRLSAMSNKKTEMAGFEFSQQGGYYQLTLSGPLGFGQIQIKQTEQGLLIDNKPTLLTLKQWMNLELGWYFPVEVLESIVFKGNHNKIQDWQISTDKHQVFNGIAYPKIIRLSYSDKHIKIKLLLQEVNRLK</sequence>
<dbReference type="AlphaFoldDB" id="A0A1H6LRW7"/>
<evidence type="ECO:0000256" key="10">
    <source>
        <dbReference type="ARBA" id="ARBA00023186"/>
    </source>
</evidence>